<accession>A0A5A7N4E4</accession>
<comment type="caution">
    <text evidence="3">The sequence shown here is derived from an EMBL/GenBank/DDBJ whole genome shotgun (WGS) entry which is preliminary data.</text>
</comment>
<dbReference type="Proteomes" id="UP000324996">
    <property type="component" value="Unassembled WGS sequence"/>
</dbReference>
<name>A0A5A7N4E4_9PROT</name>
<reference evidence="3 4" key="1">
    <citation type="submission" date="2019-09" db="EMBL/GenBank/DDBJ databases">
        <title>NBRP : Genome information of microbial organism related human and environment.</title>
        <authorList>
            <person name="Hattori M."/>
            <person name="Oshima K."/>
            <person name="Inaba H."/>
            <person name="Suda W."/>
            <person name="Sakamoto M."/>
            <person name="Iino T."/>
            <person name="Kitahara M."/>
            <person name="Oshida Y."/>
            <person name="Iida T."/>
            <person name="Kudo T."/>
            <person name="Itoh T."/>
            <person name="Ohkuma M."/>
        </authorList>
    </citation>
    <scope>NUCLEOTIDE SEQUENCE [LARGE SCALE GENOMIC DNA]</scope>
    <source>
        <strain evidence="3 4">Q-1</strain>
    </source>
</reference>
<proteinExistence type="predicted"/>
<dbReference type="Gene3D" id="3.30.420.40">
    <property type="match status" value="1"/>
</dbReference>
<evidence type="ECO:0000259" key="2">
    <source>
        <dbReference type="Pfam" id="PF21697"/>
    </source>
</evidence>
<dbReference type="EMBL" id="BKCN01000002">
    <property type="protein sequence ID" value="GER03008.1"/>
    <property type="molecule type" value="Genomic_DNA"/>
</dbReference>
<dbReference type="PANTHER" id="PTHR30005">
    <property type="entry name" value="EXOPOLYPHOSPHATASE"/>
    <property type="match status" value="1"/>
</dbReference>
<dbReference type="PANTHER" id="PTHR30005:SF0">
    <property type="entry name" value="RETROGRADE REGULATION PROTEIN 2"/>
    <property type="match status" value="1"/>
</dbReference>
<dbReference type="Gene3D" id="1.10.3210.10">
    <property type="entry name" value="Hypothetical protein af1432"/>
    <property type="match status" value="1"/>
</dbReference>
<feature type="domain" description="Ppx/GppA phosphatase N-terminal" evidence="1">
    <location>
        <begin position="30"/>
        <end position="311"/>
    </location>
</feature>
<sequence>MPQSSFKDRIHDSRDHLAVIDIGSNSVRLVVFDKMSRNPHILFNEKVLCGLGRMISKTGKMDDEAMAAALATLKRFQLLMKAMRIEAGHIDAVATAAVREASNGAAFIARIKSDTGIRVRVISGKEEAELSALGVLSGIPDADGIIGDLGGGSLELVEIAKGAITEKITLPIGPLRLQGDFNDDQTLISRKIIASLKEVPWLKARRNKNFYIVGGAWRAVSRVNMVQKKTPLPILHAFSLEGADAQDLAKLIAQQEPQSLAKINSVPSRRAAVMPCAALILYHILDHMRPNKVITSSLGLREGLVYQRLPQSLKAEDPFIAAARDMAEIGGRFKEHGDRLMRWIDPLFESKTDRPELKRLRYGTCLLSDISWRGHPDYRAERAIMEALYGRFVGIDHKDRGFVGLALGRIYGASDGMPLASLCRSMLGEEDIRQA</sequence>
<dbReference type="SUPFAM" id="SSF53067">
    <property type="entry name" value="Actin-like ATPase domain"/>
    <property type="match status" value="2"/>
</dbReference>
<evidence type="ECO:0000313" key="4">
    <source>
        <dbReference type="Proteomes" id="UP000324996"/>
    </source>
</evidence>
<dbReference type="RefSeq" id="WP_150006789.1">
    <property type="nucleotide sequence ID" value="NZ_BKCN01000002.1"/>
</dbReference>
<dbReference type="Gene3D" id="3.30.420.150">
    <property type="entry name" value="Exopolyphosphatase. Domain 2"/>
    <property type="match status" value="1"/>
</dbReference>
<gene>
    <name evidence="3" type="ORF">JCM17846_06900</name>
</gene>
<organism evidence="3 4">
    <name type="scientific">Iodidimonas nitroreducens</name>
    <dbReference type="NCBI Taxonomy" id="1236968"/>
    <lineage>
        <taxon>Bacteria</taxon>
        <taxon>Pseudomonadati</taxon>
        <taxon>Pseudomonadota</taxon>
        <taxon>Alphaproteobacteria</taxon>
        <taxon>Iodidimonadales</taxon>
        <taxon>Iodidimonadaceae</taxon>
        <taxon>Iodidimonas</taxon>
    </lineage>
</organism>
<dbReference type="GO" id="GO:0016462">
    <property type="term" value="F:pyrophosphatase activity"/>
    <property type="evidence" value="ECO:0007669"/>
    <property type="project" value="TreeGrafter"/>
</dbReference>
<keyword evidence="4" id="KW-1185">Reference proteome</keyword>
<dbReference type="Pfam" id="PF21697">
    <property type="entry name" value="Ppx_C"/>
    <property type="match status" value="1"/>
</dbReference>
<evidence type="ECO:0000313" key="3">
    <source>
        <dbReference type="EMBL" id="GER03008.1"/>
    </source>
</evidence>
<dbReference type="InterPro" id="IPR050273">
    <property type="entry name" value="GppA/Ppx_hydrolase"/>
</dbReference>
<dbReference type="InterPro" id="IPR043129">
    <property type="entry name" value="ATPase_NBD"/>
</dbReference>
<feature type="domain" description="Exopolyphosphatase C-terminal" evidence="2">
    <location>
        <begin position="320"/>
        <end position="408"/>
    </location>
</feature>
<dbReference type="Pfam" id="PF02541">
    <property type="entry name" value="Ppx-GppA"/>
    <property type="match status" value="1"/>
</dbReference>
<dbReference type="CDD" id="cd24052">
    <property type="entry name" value="ASKHA_NBD_HpPPX-GppA-like"/>
    <property type="match status" value="1"/>
</dbReference>
<protein>
    <submittedName>
        <fullName evidence="3">Exopolyphosphatase</fullName>
    </submittedName>
</protein>
<evidence type="ECO:0000259" key="1">
    <source>
        <dbReference type="Pfam" id="PF02541"/>
    </source>
</evidence>
<dbReference type="AlphaFoldDB" id="A0A5A7N4E4"/>
<dbReference type="InterPro" id="IPR003695">
    <property type="entry name" value="Ppx_GppA_N"/>
</dbReference>
<dbReference type="InterPro" id="IPR048951">
    <property type="entry name" value="Ppx_C"/>
</dbReference>